<feature type="domain" description="TonB-dependent receptor-like beta-barrel" evidence="16">
    <location>
        <begin position="291"/>
        <end position="698"/>
    </location>
</feature>
<sequence length="729" mass="79941">MGSFGQVKEMRRIAICGGVFAAICFEPVVAGQALATSQEQAATEALELEALTISDEASASVETEGSGSYTTGKTSAATKLPLSLRETPQSVTVMTRQHMDDQKLRTVKDVLENTTGMSANTLDYRSTYYARGFSVDSYQFDGIPTTFVNGANYLDTAFYDRVEIVRGSTGLLTGAGNPSASINMVRKRPTYDFQGEVSVDAGSWDNYRSTVDLSTPLTEDGRIRARVVGVRQDSHSYVDGFTEDKNAFYGIVEADLTDDTTLGVGYDYQEIMPRGMLWGGLPMFYSDGSRTDWSRSKSLAADWSKWDNTLSTAFTSLEHRFDNGWSLRGVFNQGRTHSESELFGPEGYPDKATGIQQVNALASRSKARQNSVDVMASGPFALFGRDHELVVGAMESRRVSDEKSTSHLIRKTTLAPIDDVYNYNGNYPKPDFDAAGYDSLTNSTIKQSGVYVASRFSLAAPLTMIVGGRLNDYSYESDTSVVSIKKNDKFIPYIGLVYDLDKVYSVYASHTGIFNPQTQRDLNGDVLQPTEGTTNEVGIKAAYFGGKLNSSLAFFETKQDNVAQQDPDHRTPEGGTAYVAASGTKSRGFDLDLQGEITPSWNMFAGISHFTATDGEGARLSTAIPRTTAKLFTTYQLSGALSRLTVGGGVNWQSQFYQEGSSPLGRVKMDQESYALASLMARYDLTEQTTLSMNVNNLFDKEYYQMVGFYSQAVYGAPRNLLFSLSYKL</sequence>
<keyword evidence="11 14" id="KW-0472">Membrane</keyword>
<dbReference type="NCBIfam" id="TIGR01783">
    <property type="entry name" value="TonB-siderophor"/>
    <property type="match status" value="1"/>
</dbReference>
<evidence type="ECO:0000256" key="7">
    <source>
        <dbReference type="ARBA" id="ARBA00022729"/>
    </source>
</evidence>
<evidence type="ECO:0000256" key="2">
    <source>
        <dbReference type="ARBA" id="ARBA00009810"/>
    </source>
</evidence>
<dbReference type="InterPro" id="IPR036942">
    <property type="entry name" value="Beta-barrel_TonB_sf"/>
</dbReference>
<keyword evidence="5" id="KW-0410">Iron transport</keyword>
<evidence type="ECO:0000256" key="1">
    <source>
        <dbReference type="ARBA" id="ARBA00004571"/>
    </source>
</evidence>
<reference evidence="18" key="2">
    <citation type="submission" date="2020-09" db="EMBL/GenBank/DDBJ databases">
        <authorList>
            <person name="Sun Q."/>
            <person name="Ohkuma M."/>
        </authorList>
    </citation>
    <scope>NUCLEOTIDE SEQUENCE</scope>
    <source>
        <strain evidence="18">JCM 30078</strain>
    </source>
</reference>
<comment type="subcellular location">
    <subcellularLocation>
        <location evidence="1 14">Cell outer membrane</location>
        <topology evidence="1 14">Multi-pass membrane protein</topology>
    </subcellularLocation>
</comment>
<dbReference type="SUPFAM" id="SSF56935">
    <property type="entry name" value="Porins"/>
    <property type="match status" value="1"/>
</dbReference>
<dbReference type="InterPro" id="IPR012910">
    <property type="entry name" value="Plug_dom"/>
</dbReference>
<evidence type="ECO:0000256" key="15">
    <source>
        <dbReference type="RuleBase" id="RU003357"/>
    </source>
</evidence>
<keyword evidence="3 14" id="KW-0813">Transport</keyword>
<keyword evidence="4 14" id="KW-1134">Transmembrane beta strand</keyword>
<organism evidence="18 19">
    <name type="scientific">Pseudomonas matsuisoli</name>
    <dbReference type="NCBI Taxonomy" id="1515666"/>
    <lineage>
        <taxon>Bacteria</taxon>
        <taxon>Pseudomonadati</taxon>
        <taxon>Pseudomonadota</taxon>
        <taxon>Gammaproteobacteria</taxon>
        <taxon>Pseudomonadales</taxon>
        <taxon>Pseudomonadaceae</taxon>
        <taxon>Pseudomonas</taxon>
    </lineage>
</organism>
<dbReference type="InterPro" id="IPR037066">
    <property type="entry name" value="Plug_dom_sf"/>
</dbReference>
<dbReference type="CDD" id="cd01347">
    <property type="entry name" value="ligand_gated_channel"/>
    <property type="match status" value="1"/>
</dbReference>
<keyword evidence="19" id="KW-1185">Reference proteome</keyword>
<evidence type="ECO:0000256" key="3">
    <source>
        <dbReference type="ARBA" id="ARBA00022448"/>
    </source>
</evidence>
<dbReference type="Pfam" id="PF00593">
    <property type="entry name" value="TonB_dep_Rec_b-barrel"/>
    <property type="match status" value="1"/>
</dbReference>
<dbReference type="GO" id="GO:0015344">
    <property type="term" value="F:siderophore uptake transmembrane transporter activity"/>
    <property type="evidence" value="ECO:0007669"/>
    <property type="project" value="TreeGrafter"/>
</dbReference>
<dbReference type="GO" id="GO:0015891">
    <property type="term" value="P:siderophore transport"/>
    <property type="evidence" value="ECO:0007669"/>
    <property type="project" value="InterPro"/>
</dbReference>
<evidence type="ECO:0000256" key="8">
    <source>
        <dbReference type="ARBA" id="ARBA00023004"/>
    </source>
</evidence>
<evidence type="ECO:0000256" key="10">
    <source>
        <dbReference type="ARBA" id="ARBA00023077"/>
    </source>
</evidence>
<keyword evidence="6 14" id="KW-0812">Transmembrane</keyword>
<name>A0A917PPZ0_9PSED</name>
<comment type="caution">
    <text evidence="18">The sequence shown here is derived from an EMBL/GenBank/DDBJ whole genome shotgun (WGS) entry which is preliminary data.</text>
</comment>
<reference evidence="18" key="1">
    <citation type="journal article" date="2014" name="Int. J. Syst. Evol. Microbiol.">
        <title>Complete genome sequence of Corynebacterium casei LMG S-19264T (=DSM 44701T), isolated from a smear-ripened cheese.</title>
        <authorList>
            <consortium name="US DOE Joint Genome Institute (JGI-PGF)"/>
            <person name="Walter F."/>
            <person name="Albersmeier A."/>
            <person name="Kalinowski J."/>
            <person name="Ruckert C."/>
        </authorList>
    </citation>
    <scope>NUCLEOTIDE SEQUENCE</scope>
    <source>
        <strain evidence="18">JCM 30078</strain>
    </source>
</reference>
<keyword evidence="7" id="KW-0732">Signal</keyword>
<dbReference type="Proteomes" id="UP000635983">
    <property type="component" value="Unassembled WGS sequence"/>
</dbReference>
<evidence type="ECO:0000256" key="13">
    <source>
        <dbReference type="ARBA" id="ARBA00023237"/>
    </source>
</evidence>
<keyword evidence="13 14" id="KW-0998">Cell outer membrane</keyword>
<dbReference type="AlphaFoldDB" id="A0A917PPZ0"/>
<evidence type="ECO:0000259" key="17">
    <source>
        <dbReference type="Pfam" id="PF07715"/>
    </source>
</evidence>
<dbReference type="PANTHER" id="PTHR32552">
    <property type="entry name" value="FERRICHROME IRON RECEPTOR-RELATED"/>
    <property type="match status" value="1"/>
</dbReference>
<evidence type="ECO:0000256" key="14">
    <source>
        <dbReference type="PROSITE-ProRule" id="PRU01360"/>
    </source>
</evidence>
<evidence type="ECO:0000256" key="9">
    <source>
        <dbReference type="ARBA" id="ARBA00023065"/>
    </source>
</evidence>
<dbReference type="FunFam" id="2.170.130.10:FF:000010">
    <property type="entry name" value="Ferripyoverdine receptor"/>
    <property type="match status" value="1"/>
</dbReference>
<dbReference type="Gene3D" id="2.40.170.20">
    <property type="entry name" value="TonB-dependent receptor, beta-barrel domain"/>
    <property type="match status" value="1"/>
</dbReference>
<dbReference type="InterPro" id="IPR039426">
    <property type="entry name" value="TonB-dep_rcpt-like"/>
</dbReference>
<dbReference type="Gene3D" id="2.170.130.10">
    <property type="entry name" value="TonB-dependent receptor, plug domain"/>
    <property type="match status" value="1"/>
</dbReference>
<proteinExistence type="inferred from homology"/>
<keyword evidence="10 15" id="KW-0798">TonB box</keyword>
<protein>
    <submittedName>
        <fullName evidence="18">TonB-dependent receptor</fullName>
    </submittedName>
</protein>
<evidence type="ECO:0000259" key="16">
    <source>
        <dbReference type="Pfam" id="PF00593"/>
    </source>
</evidence>
<keyword evidence="9" id="KW-0406">Ion transport</keyword>
<feature type="domain" description="TonB-dependent receptor plug" evidence="17">
    <location>
        <begin position="84"/>
        <end position="179"/>
    </location>
</feature>
<evidence type="ECO:0000256" key="6">
    <source>
        <dbReference type="ARBA" id="ARBA00022692"/>
    </source>
</evidence>
<dbReference type="PANTHER" id="PTHR32552:SF74">
    <property type="entry name" value="HYDROXAMATE SIDEROPHORE RECEPTOR FHUE"/>
    <property type="match status" value="1"/>
</dbReference>
<evidence type="ECO:0000256" key="12">
    <source>
        <dbReference type="ARBA" id="ARBA00023170"/>
    </source>
</evidence>
<evidence type="ECO:0000256" key="11">
    <source>
        <dbReference type="ARBA" id="ARBA00023136"/>
    </source>
</evidence>
<dbReference type="InterPro" id="IPR000531">
    <property type="entry name" value="Beta-barrel_TonB"/>
</dbReference>
<comment type="similarity">
    <text evidence="2 14 15">Belongs to the TonB-dependent receptor family.</text>
</comment>
<keyword evidence="8" id="KW-0408">Iron</keyword>
<dbReference type="Pfam" id="PF07715">
    <property type="entry name" value="Plug"/>
    <property type="match status" value="1"/>
</dbReference>
<gene>
    <name evidence="18" type="ORF">GCM10009304_10690</name>
</gene>
<evidence type="ECO:0000256" key="4">
    <source>
        <dbReference type="ARBA" id="ARBA00022452"/>
    </source>
</evidence>
<dbReference type="InterPro" id="IPR010105">
    <property type="entry name" value="TonB_sidphr_rcpt"/>
</dbReference>
<keyword evidence="12 18" id="KW-0675">Receptor</keyword>
<dbReference type="EMBL" id="BMPO01000002">
    <property type="protein sequence ID" value="GGJ86523.1"/>
    <property type="molecule type" value="Genomic_DNA"/>
</dbReference>
<accession>A0A917PPZ0</accession>
<dbReference type="PROSITE" id="PS52016">
    <property type="entry name" value="TONB_DEPENDENT_REC_3"/>
    <property type="match status" value="1"/>
</dbReference>
<evidence type="ECO:0000256" key="5">
    <source>
        <dbReference type="ARBA" id="ARBA00022496"/>
    </source>
</evidence>
<dbReference type="GO" id="GO:0009279">
    <property type="term" value="C:cell outer membrane"/>
    <property type="evidence" value="ECO:0007669"/>
    <property type="project" value="UniProtKB-SubCell"/>
</dbReference>
<dbReference type="GO" id="GO:0038023">
    <property type="term" value="F:signaling receptor activity"/>
    <property type="evidence" value="ECO:0007669"/>
    <property type="project" value="InterPro"/>
</dbReference>
<evidence type="ECO:0000313" key="18">
    <source>
        <dbReference type="EMBL" id="GGJ86523.1"/>
    </source>
</evidence>
<evidence type="ECO:0000313" key="19">
    <source>
        <dbReference type="Proteomes" id="UP000635983"/>
    </source>
</evidence>